<proteinExistence type="predicted"/>
<dbReference type="Gene3D" id="3.40.50.300">
    <property type="entry name" value="P-loop containing nucleotide triphosphate hydrolases"/>
    <property type="match status" value="1"/>
</dbReference>
<dbReference type="AlphaFoldDB" id="A0A955L140"/>
<dbReference type="InterPro" id="IPR027417">
    <property type="entry name" value="P-loop_NTPase"/>
</dbReference>
<sequence>RLGFLKLITENKNIPIILDDPFVTADANRKESLREVVTEIAKQHQVILFTNDFDYSDWGNTIILPKKV</sequence>
<dbReference type="Proteomes" id="UP000745577">
    <property type="component" value="Unassembled WGS sequence"/>
</dbReference>
<organism evidence="1 2">
    <name type="scientific">Candidatus Dojkabacteria bacterium</name>
    <dbReference type="NCBI Taxonomy" id="2099670"/>
    <lineage>
        <taxon>Bacteria</taxon>
        <taxon>Candidatus Dojkabacteria</taxon>
    </lineage>
</organism>
<dbReference type="EMBL" id="JAGQLL010000022">
    <property type="protein sequence ID" value="MCA9379985.1"/>
    <property type="molecule type" value="Genomic_DNA"/>
</dbReference>
<name>A0A955L140_9BACT</name>
<accession>A0A955L140</accession>
<feature type="non-terminal residue" evidence="1">
    <location>
        <position position="1"/>
    </location>
</feature>
<comment type="caution">
    <text evidence="1">The sequence shown here is derived from an EMBL/GenBank/DDBJ whole genome shotgun (WGS) entry which is preliminary data.</text>
</comment>
<reference evidence="1" key="1">
    <citation type="submission" date="2020-04" db="EMBL/GenBank/DDBJ databases">
        <authorList>
            <person name="Zhang T."/>
        </authorList>
    </citation>
    <scope>NUCLEOTIDE SEQUENCE</scope>
    <source>
        <strain evidence="1">HKST-UBA15</strain>
    </source>
</reference>
<evidence type="ECO:0000313" key="2">
    <source>
        <dbReference type="Proteomes" id="UP000745577"/>
    </source>
</evidence>
<evidence type="ECO:0000313" key="1">
    <source>
        <dbReference type="EMBL" id="MCA9379985.1"/>
    </source>
</evidence>
<dbReference type="PANTHER" id="PTHR41259">
    <property type="entry name" value="DOUBLE-STRAND BREAK REPAIR RAD50 ATPASE, PUTATIVE-RELATED"/>
    <property type="match status" value="1"/>
</dbReference>
<reference evidence="1" key="2">
    <citation type="journal article" date="2021" name="Microbiome">
        <title>Successional dynamics and alternative stable states in a saline activated sludge microbial community over 9 years.</title>
        <authorList>
            <person name="Wang Y."/>
            <person name="Ye J."/>
            <person name="Ju F."/>
            <person name="Liu L."/>
            <person name="Boyd J.A."/>
            <person name="Deng Y."/>
            <person name="Parks D.H."/>
            <person name="Jiang X."/>
            <person name="Yin X."/>
            <person name="Woodcroft B.J."/>
            <person name="Tyson G.W."/>
            <person name="Hugenholtz P."/>
            <person name="Polz M.F."/>
            <person name="Zhang T."/>
        </authorList>
    </citation>
    <scope>NUCLEOTIDE SEQUENCE</scope>
    <source>
        <strain evidence="1">HKST-UBA15</strain>
    </source>
</reference>
<gene>
    <name evidence="1" type="ORF">KC675_02280</name>
</gene>
<protein>
    <submittedName>
        <fullName evidence="1">Uncharacterized protein</fullName>
    </submittedName>
</protein>
<dbReference type="PANTHER" id="PTHR41259:SF1">
    <property type="entry name" value="DOUBLE-STRAND BREAK REPAIR RAD50 ATPASE, PUTATIVE-RELATED"/>
    <property type="match status" value="1"/>
</dbReference>